<dbReference type="InterPro" id="IPR016181">
    <property type="entry name" value="Acyl_CoA_acyltransferase"/>
</dbReference>
<keyword evidence="2 5" id="KW-0808">Transferase</keyword>
<protein>
    <submittedName>
        <fullName evidence="5">Acetyltransferase, GNAT family</fullName>
    </submittedName>
</protein>
<dbReference type="EMBL" id="AFBQ01000074">
    <property type="protein sequence ID" value="EHY32007.1"/>
    <property type="molecule type" value="Genomic_DNA"/>
</dbReference>
<dbReference type="SUPFAM" id="SSF55729">
    <property type="entry name" value="Acyl-CoA N-acyltransferases (Nat)"/>
    <property type="match status" value="1"/>
</dbReference>
<keyword evidence="6" id="KW-1185">Reference proteome</keyword>
<dbReference type="Gene3D" id="3.40.630.30">
    <property type="match status" value="1"/>
</dbReference>
<sequence>MTTFEVRPAREEDCAEVSRLIHALAAYEKLADQCESTPELIREALFGEKRGAHCNLLWAKTDEGERPVGFSLYFYNFSTFRSKRGLYLEDLFVEPEFRGMGGGRLLMETLALTAAREGCPRFEWVVLDWNQPAIDFYHRLGAKILDDWRICRLEGEALEAFVAQAERRR</sequence>
<evidence type="ECO:0000313" key="5">
    <source>
        <dbReference type="EMBL" id="EHY32007.1"/>
    </source>
</evidence>
<dbReference type="CDD" id="cd04301">
    <property type="entry name" value="NAT_SF"/>
    <property type="match status" value="1"/>
</dbReference>
<evidence type="ECO:0000256" key="3">
    <source>
        <dbReference type="ARBA" id="ARBA00023315"/>
    </source>
</evidence>
<gene>
    <name evidence="5" type="ORF">HMPREF9440_00603</name>
</gene>
<evidence type="ECO:0000256" key="2">
    <source>
        <dbReference type="ARBA" id="ARBA00022679"/>
    </source>
</evidence>
<dbReference type="InterPro" id="IPR000182">
    <property type="entry name" value="GNAT_dom"/>
</dbReference>
<dbReference type="GO" id="GO:0008080">
    <property type="term" value="F:N-acetyltransferase activity"/>
    <property type="evidence" value="ECO:0007669"/>
    <property type="project" value="TreeGrafter"/>
</dbReference>
<evidence type="ECO:0000256" key="1">
    <source>
        <dbReference type="ARBA" id="ARBA00008694"/>
    </source>
</evidence>
<dbReference type="AlphaFoldDB" id="H3KCZ9"/>
<keyword evidence="3" id="KW-0012">Acyltransferase</keyword>
<feature type="domain" description="N-acetyltransferase" evidence="4">
    <location>
        <begin position="4"/>
        <end position="168"/>
    </location>
</feature>
<dbReference type="PROSITE" id="PS51186">
    <property type="entry name" value="GNAT"/>
    <property type="match status" value="1"/>
</dbReference>
<dbReference type="HOGENOM" id="CLU_013985_41_3_4"/>
<dbReference type="Proteomes" id="UP000004956">
    <property type="component" value="Unassembled WGS sequence"/>
</dbReference>
<dbReference type="PANTHER" id="PTHR10545">
    <property type="entry name" value="DIAMINE N-ACETYLTRANSFERASE"/>
    <property type="match status" value="1"/>
</dbReference>
<dbReference type="PATRIC" id="fig|762967.3.peg.493"/>
<comment type="similarity">
    <text evidence="1">Belongs to the acetyltransferase family.</text>
</comment>
<dbReference type="RefSeq" id="WP_008541192.1">
    <property type="nucleotide sequence ID" value="NZ_JH604897.1"/>
</dbReference>
<evidence type="ECO:0000259" key="4">
    <source>
        <dbReference type="PROSITE" id="PS51186"/>
    </source>
</evidence>
<dbReference type="Pfam" id="PF00583">
    <property type="entry name" value="Acetyltransf_1"/>
    <property type="match status" value="1"/>
</dbReference>
<name>H3KCZ9_9BURK</name>
<comment type="caution">
    <text evidence="5">The sequence shown here is derived from an EMBL/GenBank/DDBJ whole genome shotgun (WGS) entry which is preliminary data.</text>
</comment>
<proteinExistence type="inferred from homology"/>
<dbReference type="OrthoDB" id="5295305at2"/>
<organism evidence="5 6">
    <name type="scientific">Sutterella parvirubra YIT 11816</name>
    <dbReference type="NCBI Taxonomy" id="762967"/>
    <lineage>
        <taxon>Bacteria</taxon>
        <taxon>Pseudomonadati</taxon>
        <taxon>Pseudomonadota</taxon>
        <taxon>Betaproteobacteria</taxon>
        <taxon>Burkholderiales</taxon>
        <taxon>Sutterellaceae</taxon>
        <taxon>Sutterella</taxon>
    </lineage>
</organism>
<dbReference type="PANTHER" id="PTHR10545:SF29">
    <property type="entry name" value="GH14572P-RELATED"/>
    <property type="match status" value="1"/>
</dbReference>
<reference evidence="5 6" key="1">
    <citation type="submission" date="2011-11" db="EMBL/GenBank/DDBJ databases">
        <authorList>
            <person name="Weinstock G."/>
            <person name="Sodergren E."/>
            <person name="Clifton S."/>
            <person name="Fulton L."/>
            <person name="Fulton B."/>
            <person name="Courtney L."/>
            <person name="Fronick C."/>
            <person name="Harrison M."/>
            <person name="Strong C."/>
            <person name="Farmer C."/>
            <person name="Delahaunty K."/>
            <person name="Markovic C."/>
            <person name="Hall O."/>
            <person name="Minx P."/>
            <person name="Tomlinson C."/>
            <person name="Mitreva M."/>
            <person name="Hou S."/>
            <person name="Chen J."/>
            <person name="Wollam A."/>
            <person name="Pepin K.H."/>
            <person name="Johnson M."/>
            <person name="Bhonagiri V."/>
            <person name="Zhang X."/>
            <person name="Suruliraj S."/>
            <person name="Warren W."/>
            <person name="Chinwalla A."/>
            <person name="Mardis E.R."/>
            <person name="Wilson R.K."/>
        </authorList>
    </citation>
    <scope>NUCLEOTIDE SEQUENCE [LARGE SCALE GENOMIC DNA]</scope>
    <source>
        <strain evidence="5 6">YIT 11816</strain>
    </source>
</reference>
<dbReference type="InterPro" id="IPR051016">
    <property type="entry name" value="Diverse_Substrate_AcTransf"/>
</dbReference>
<accession>H3KCZ9</accession>
<evidence type="ECO:0000313" key="6">
    <source>
        <dbReference type="Proteomes" id="UP000004956"/>
    </source>
</evidence>
<dbReference type="STRING" id="762967.HMPREF9440_00603"/>
<dbReference type="FunFam" id="3.40.630.30:FF:000064">
    <property type="entry name" value="GNAT family acetyltransferase"/>
    <property type="match status" value="1"/>
</dbReference>